<reference evidence="3" key="2">
    <citation type="submission" date="2021-10" db="EMBL/GenBank/DDBJ databases">
        <title>Phylogenomics reveals ancestral predisposition of the termite-cultivated fungus Termitomyces towards a domesticated lifestyle.</title>
        <authorList>
            <person name="Auxier B."/>
            <person name="Grum-Grzhimaylo A."/>
            <person name="Cardenas M.E."/>
            <person name="Lodge J.D."/>
            <person name="Laessoe T."/>
            <person name="Pedersen O."/>
            <person name="Smith M.E."/>
            <person name="Kuyper T.W."/>
            <person name="Franco-Molano E.A."/>
            <person name="Baroni T.J."/>
            <person name="Aanen D.K."/>
        </authorList>
    </citation>
    <scope>NUCLEOTIDE SEQUENCE</scope>
    <source>
        <strain evidence="3">AP01</strain>
        <tissue evidence="3">Mycelium</tissue>
    </source>
</reference>
<dbReference type="AlphaFoldDB" id="A0A9P7KC33"/>
<feature type="compositionally biased region" description="Basic and acidic residues" evidence="1">
    <location>
        <begin position="195"/>
        <end position="206"/>
    </location>
</feature>
<dbReference type="Proteomes" id="UP000775547">
    <property type="component" value="Unassembled WGS sequence"/>
</dbReference>
<keyword evidence="2" id="KW-0472">Membrane</keyword>
<keyword evidence="2" id="KW-0812">Transmembrane</keyword>
<dbReference type="OrthoDB" id="3041544at2759"/>
<evidence type="ECO:0000256" key="2">
    <source>
        <dbReference type="SAM" id="Phobius"/>
    </source>
</evidence>
<feature type="transmembrane region" description="Helical" evidence="2">
    <location>
        <begin position="80"/>
        <end position="102"/>
    </location>
</feature>
<sequence>MNKFATTSHNTLFVFAVSTVSPEVVKHPTPTSAFAGIQDTPIVVPFWYSPPAHVFPTAPVNTRHSHTSRPRPATTINTGAIVGGIFGGCILLVAVVVTIFYWRDRRRWNASTRSSWQDLEGKTAGAAPPGQIPFDGPKTKSGAGGKYTKYVPRIMGKFSPLGISPFGRARHHLPTDGIEMENNPSSDRALLNATHKGDIADSRLTD</sequence>
<protein>
    <submittedName>
        <fullName evidence="3">Uncharacterized protein</fullName>
    </submittedName>
</protein>
<organism evidence="3 4">
    <name type="scientific">Asterophora parasitica</name>
    <dbReference type="NCBI Taxonomy" id="117018"/>
    <lineage>
        <taxon>Eukaryota</taxon>
        <taxon>Fungi</taxon>
        <taxon>Dikarya</taxon>
        <taxon>Basidiomycota</taxon>
        <taxon>Agaricomycotina</taxon>
        <taxon>Agaricomycetes</taxon>
        <taxon>Agaricomycetidae</taxon>
        <taxon>Agaricales</taxon>
        <taxon>Tricholomatineae</taxon>
        <taxon>Lyophyllaceae</taxon>
        <taxon>Asterophora</taxon>
    </lineage>
</organism>
<evidence type="ECO:0000256" key="1">
    <source>
        <dbReference type="SAM" id="MobiDB-lite"/>
    </source>
</evidence>
<keyword evidence="2" id="KW-1133">Transmembrane helix</keyword>
<name>A0A9P7KC33_9AGAR</name>
<accession>A0A9P7KC33</accession>
<proteinExistence type="predicted"/>
<evidence type="ECO:0000313" key="4">
    <source>
        <dbReference type="Proteomes" id="UP000775547"/>
    </source>
</evidence>
<feature type="region of interest" description="Disordered" evidence="1">
    <location>
        <begin position="119"/>
        <end position="141"/>
    </location>
</feature>
<feature type="region of interest" description="Disordered" evidence="1">
    <location>
        <begin position="177"/>
        <end position="206"/>
    </location>
</feature>
<keyword evidence="4" id="KW-1185">Reference proteome</keyword>
<reference evidence="3" key="1">
    <citation type="submission" date="2020-07" db="EMBL/GenBank/DDBJ databases">
        <authorList>
            <person name="Nieuwenhuis M."/>
            <person name="Van De Peppel L.J.J."/>
        </authorList>
    </citation>
    <scope>NUCLEOTIDE SEQUENCE</scope>
    <source>
        <strain evidence="3">AP01</strain>
        <tissue evidence="3">Mycelium</tissue>
    </source>
</reference>
<gene>
    <name evidence="3" type="ORF">DXG03_006711</name>
</gene>
<dbReference type="CDD" id="cd12087">
    <property type="entry name" value="TM_EGFR-like"/>
    <property type="match status" value="1"/>
</dbReference>
<evidence type="ECO:0000313" key="3">
    <source>
        <dbReference type="EMBL" id="KAG5645193.1"/>
    </source>
</evidence>
<dbReference type="EMBL" id="JABCKV010000046">
    <property type="protein sequence ID" value="KAG5645193.1"/>
    <property type="molecule type" value="Genomic_DNA"/>
</dbReference>
<comment type="caution">
    <text evidence="3">The sequence shown here is derived from an EMBL/GenBank/DDBJ whole genome shotgun (WGS) entry which is preliminary data.</text>
</comment>